<reference evidence="2" key="1">
    <citation type="submission" date="2017-11" db="EMBL/GenBank/DDBJ databases">
        <title>Otitis media/interna in a cat caused by the recently described species Corynebacterium provencense.</title>
        <authorList>
            <person name="Kittl S."/>
            <person name="Brodard I."/>
            <person name="Rychener L."/>
            <person name="Jores J."/>
            <person name="Roosje P."/>
            <person name="Gobeli Brawand S."/>
        </authorList>
    </citation>
    <scope>NUCLEOTIDE SEQUENCE [LARGE SCALE GENOMIC DNA]</scope>
    <source>
        <strain evidence="2">17KM38</strain>
    </source>
</reference>
<dbReference type="OrthoDB" id="4484862at2"/>
<accession>A0A2Z3YNA0</accession>
<dbReference type="SUPFAM" id="SSF109854">
    <property type="entry name" value="DinB/YfiT-like putative metalloenzymes"/>
    <property type="match status" value="1"/>
</dbReference>
<keyword evidence="2" id="KW-1185">Reference proteome</keyword>
<evidence type="ECO:0000313" key="2">
    <source>
        <dbReference type="Proteomes" id="UP000247696"/>
    </source>
</evidence>
<dbReference type="Proteomes" id="UP000247696">
    <property type="component" value="Chromosome"/>
</dbReference>
<evidence type="ECO:0000313" key="1">
    <source>
        <dbReference type="EMBL" id="AWT25708.1"/>
    </source>
</evidence>
<dbReference type="InterPro" id="IPR012550">
    <property type="entry name" value="DUF1706"/>
</dbReference>
<proteinExistence type="predicted"/>
<dbReference type="PANTHER" id="PTHR40658:SF3">
    <property type="entry name" value="CLBS_DFSB FAMILY FOUR-HELIX BUNDLE PROTEIN"/>
    <property type="match status" value="1"/>
</dbReference>
<dbReference type="EMBL" id="CP024988">
    <property type="protein sequence ID" value="AWT25708.1"/>
    <property type="molecule type" value="Genomic_DNA"/>
</dbReference>
<dbReference type="KEGG" id="cpre:Csp1_09000"/>
<organism evidence="1 2">
    <name type="scientific">Corynebacterium provencense</name>
    <dbReference type="NCBI Taxonomy" id="1737425"/>
    <lineage>
        <taxon>Bacteria</taxon>
        <taxon>Bacillati</taxon>
        <taxon>Actinomycetota</taxon>
        <taxon>Actinomycetes</taxon>
        <taxon>Mycobacteriales</taxon>
        <taxon>Corynebacteriaceae</taxon>
        <taxon>Corynebacterium</taxon>
    </lineage>
</organism>
<dbReference type="Gene3D" id="1.20.120.450">
    <property type="entry name" value="dinb family like domain"/>
    <property type="match status" value="1"/>
</dbReference>
<dbReference type="AlphaFoldDB" id="A0A2Z3YNA0"/>
<dbReference type="RefSeq" id="WP_066583445.1">
    <property type="nucleotide sequence ID" value="NZ_CABKVS010000001.1"/>
</dbReference>
<gene>
    <name evidence="1" type="ORF">Csp1_09000</name>
</gene>
<sequence>MAVPATKVELLAAVDRTFDLLDRDLDRVPSELAREKVLPGHVKDTLMSPADLLAYLIGWNEQVLTWHRRRAAGLPDQFPAAGIAWNDLGALAQRFYAERASVSWEDLRVEFREVKDRILSLIEGFQDEDLYGEPWYGKWTMGRMISLNTSSPYANARRRLRAWLKTLPQA</sequence>
<evidence type="ECO:0008006" key="3">
    <source>
        <dbReference type="Google" id="ProtNLM"/>
    </source>
</evidence>
<dbReference type="PANTHER" id="PTHR40658">
    <property type="match status" value="1"/>
</dbReference>
<name>A0A2Z3YNA0_9CORY</name>
<dbReference type="Pfam" id="PF08020">
    <property type="entry name" value="DUF1706"/>
    <property type="match status" value="1"/>
</dbReference>
<protein>
    <recommendedName>
        <fullName evidence="3">DinB-like domain-containing protein</fullName>
    </recommendedName>
</protein>
<dbReference type="InterPro" id="IPR034660">
    <property type="entry name" value="DinB/YfiT-like"/>
</dbReference>